<dbReference type="InterPro" id="IPR050706">
    <property type="entry name" value="Cyclic-di-GMP_PDE-like"/>
</dbReference>
<dbReference type="RefSeq" id="WP_395247621.1">
    <property type="nucleotide sequence ID" value="NZ_JBINXA010000016.1"/>
</dbReference>
<name>A0ABW7M4C5_9PSED</name>
<reference evidence="4 5" key="1">
    <citation type="submission" date="2024-10" db="EMBL/GenBank/DDBJ databases">
        <title>Aeromonas and Pseudomonas from the Cagarras Archipelago, Rio de Janeiro, Brazil.</title>
        <authorList>
            <person name="Canellas A.L.B."/>
            <person name="Laport M.S."/>
        </authorList>
    </citation>
    <scope>NUCLEOTIDE SEQUENCE [LARGE SCALE GENOMIC DNA]</scope>
    <source>
        <strain evidence="4 5">CPF-4</strain>
    </source>
</reference>
<dbReference type="InterPro" id="IPR035919">
    <property type="entry name" value="EAL_sf"/>
</dbReference>
<dbReference type="InterPro" id="IPR001633">
    <property type="entry name" value="EAL_dom"/>
</dbReference>
<dbReference type="SUPFAM" id="SSF141868">
    <property type="entry name" value="EAL domain-like"/>
    <property type="match status" value="1"/>
</dbReference>
<dbReference type="Gene3D" id="3.40.50.2300">
    <property type="match status" value="1"/>
</dbReference>
<dbReference type="InterPro" id="IPR011006">
    <property type="entry name" value="CheY-like_superfamily"/>
</dbReference>
<proteinExistence type="predicted"/>
<dbReference type="InterPro" id="IPR001789">
    <property type="entry name" value="Sig_transdc_resp-reg_receiver"/>
</dbReference>
<dbReference type="EMBL" id="JBINXB010000051">
    <property type="protein sequence ID" value="MFH6568757.1"/>
    <property type="molecule type" value="Genomic_DNA"/>
</dbReference>
<protein>
    <submittedName>
        <fullName evidence="4">EAL domain-containing protein</fullName>
    </submittedName>
</protein>
<dbReference type="Pfam" id="PF00072">
    <property type="entry name" value="Response_reg"/>
    <property type="match status" value="1"/>
</dbReference>
<evidence type="ECO:0000256" key="1">
    <source>
        <dbReference type="PROSITE-ProRule" id="PRU00169"/>
    </source>
</evidence>
<dbReference type="CDD" id="cd01948">
    <property type="entry name" value="EAL"/>
    <property type="match status" value="1"/>
</dbReference>
<dbReference type="Gene3D" id="3.20.20.450">
    <property type="entry name" value="EAL domain"/>
    <property type="match status" value="1"/>
</dbReference>
<dbReference type="SUPFAM" id="SSF52172">
    <property type="entry name" value="CheY-like"/>
    <property type="match status" value="1"/>
</dbReference>
<evidence type="ECO:0000313" key="5">
    <source>
        <dbReference type="Proteomes" id="UP001609821"/>
    </source>
</evidence>
<dbReference type="PROSITE" id="PS50110">
    <property type="entry name" value="RESPONSE_REGULATORY"/>
    <property type="match status" value="1"/>
</dbReference>
<evidence type="ECO:0000313" key="4">
    <source>
        <dbReference type="EMBL" id="MFH6568757.1"/>
    </source>
</evidence>
<gene>
    <name evidence="4" type="ORF">ACHMWK_22635</name>
</gene>
<evidence type="ECO:0000259" key="3">
    <source>
        <dbReference type="PROSITE" id="PS50883"/>
    </source>
</evidence>
<keyword evidence="5" id="KW-1185">Reference proteome</keyword>
<organism evidence="4 5">
    <name type="scientific">Pseudomonas kulmbachensis</name>
    <dbReference type="NCBI Taxonomy" id="3043408"/>
    <lineage>
        <taxon>Bacteria</taxon>
        <taxon>Pseudomonadati</taxon>
        <taxon>Pseudomonadota</taxon>
        <taxon>Gammaproteobacteria</taxon>
        <taxon>Pseudomonadales</taxon>
        <taxon>Pseudomonadaceae</taxon>
        <taxon>Pseudomonas</taxon>
    </lineage>
</organism>
<dbReference type="Pfam" id="PF00563">
    <property type="entry name" value="EAL"/>
    <property type="match status" value="1"/>
</dbReference>
<dbReference type="SMART" id="SM00052">
    <property type="entry name" value="EAL"/>
    <property type="match status" value="1"/>
</dbReference>
<sequence>MKPYRVLIVEAHPFQLEYVLKVFNEVGGFTVDTVRDGVVALECLARHAYDLLLCDLLMPIMDGVQLIQKVAALEQPPALALVSAAPRRMLVSAELAAKNLGLSVLGLIAKPVETDALRHLKARLAVARLNAESACVHTLNIDPRSIELAMNNGQIQAWFQPKISLRNGNILSAEALVRWAHPESGLLLPKDFLSALISLGLEERLLWLMLEQTLQAQRQWRARGRDMPVSINLPTHLLNEYDLVDRLHNYVVNHGTEPSRIVFELMESSTTEELGNYYAGACRLRMMGFGLAQDDFGKGFSSYFNLVSTPFSELKIDRSLVHGCAENESLASALSSLVDLSRKLGLTVVAEGVETRAELDFLRSIECDQAQGFFIGGATSCSNFVADLQAYQFNCPSFSVR</sequence>
<evidence type="ECO:0000259" key="2">
    <source>
        <dbReference type="PROSITE" id="PS50110"/>
    </source>
</evidence>
<feature type="domain" description="Response regulatory" evidence="2">
    <location>
        <begin position="5"/>
        <end position="125"/>
    </location>
</feature>
<accession>A0ABW7M4C5</accession>
<dbReference type="PROSITE" id="PS50883">
    <property type="entry name" value="EAL"/>
    <property type="match status" value="1"/>
</dbReference>
<feature type="modified residue" description="4-aspartylphosphate" evidence="1">
    <location>
        <position position="55"/>
    </location>
</feature>
<dbReference type="PANTHER" id="PTHR33121:SF70">
    <property type="entry name" value="SIGNALING PROTEIN YKOW"/>
    <property type="match status" value="1"/>
</dbReference>
<dbReference type="PANTHER" id="PTHR33121">
    <property type="entry name" value="CYCLIC DI-GMP PHOSPHODIESTERASE PDEF"/>
    <property type="match status" value="1"/>
</dbReference>
<keyword evidence="1" id="KW-0597">Phosphoprotein</keyword>
<dbReference type="Proteomes" id="UP001609821">
    <property type="component" value="Unassembled WGS sequence"/>
</dbReference>
<dbReference type="SMART" id="SM00448">
    <property type="entry name" value="REC"/>
    <property type="match status" value="1"/>
</dbReference>
<comment type="caution">
    <text evidence="4">The sequence shown here is derived from an EMBL/GenBank/DDBJ whole genome shotgun (WGS) entry which is preliminary data.</text>
</comment>
<feature type="domain" description="EAL" evidence="3">
    <location>
        <begin position="139"/>
        <end position="392"/>
    </location>
</feature>